<evidence type="ECO:0000256" key="4">
    <source>
        <dbReference type="ARBA" id="ARBA00023136"/>
    </source>
</evidence>
<dbReference type="Proteomes" id="UP000504611">
    <property type="component" value="Unplaced"/>
</dbReference>
<dbReference type="AlphaFoldDB" id="A0A6I9NCJ4"/>
<keyword evidence="4 6" id="KW-0472">Membrane</keyword>
<evidence type="ECO:0000256" key="5">
    <source>
        <dbReference type="ARBA" id="ARBA00093776"/>
    </source>
</evidence>
<evidence type="ECO:0000256" key="1">
    <source>
        <dbReference type="ARBA" id="ARBA00004141"/>
    </source>
</evidence>
<dbReference type="InterPro" id="IPR029776">
    <property type="entry name" value="TMEM179B"/>
</dbReference>
<gene>
    <name evidence="8" type="primary">tmem179ba</name>
</gene>
<dbReference type="OrthoDB" id="8914435at2759"/>
<dbReference type="PANTHER" id="PTHR31056">
    <property type="entry name" value="TRANSMEMBRANE PROTEIN 179B"/>
    <property type="match status" value="1"/>
</dbReference>
<proteinExistence type="inferred from homology"/>
<feature type="transmembrane region" description="Helical" evidence="6">
    <location>
        <begin position="66"/>
        <end position="86"/>
    </location>
</feature>
<dbReference type="Pfam" id="PF26158">
    <property type="entry name" value="Claudin_TMEM179-179B"/>
    <property type="match status" value="1"/>
</dbReference>
<evidence type="ECO:0000256" key="3">
    <source>
        <dbReference type="ARBA" id="ARBA00022989"/>
    </source>
</evidence>
<evidence type="ECO:0000256" key="6">
    <source>
        <dbReference type="SAM" id="Phobius"/>
    </source>
</evidence>
<organism evidence="7 8">
    <name type="scientific">Notothenia coriiceps</name>
    <name type="common">black rockcod</name>
    <dbReference type="NCBI Taxonomy" id="8208"/>
    <lineage>
        <taxon>Eukaryota</taxon>
        <taxon>Metazoa</taxon>
        <taxon>Chordata</taxon>
        <taxon>Craniata</taxon>
        <taxon>Vertebrata</taxon>
        <taxon>Euteleostomi</taxon>
        <taxon>Actinopterygii</taxon>
        <taxon>Neopterygii</taxon>
        <taxon>Teleostei</taxon>
        <taxon>Neoteleostei</taxon>
        <taxon>Acanthomorphata</taxon>
        <taxon>Eupercaria</taxon>
        <taxon>Perciformes</taxon>
        <taxon>Notothenioidei</taxon>
        <taxon>Nototheniidae</taxon>
        <taxon>Notothenia</taxon>
    </lineage>
</organism>
<comment type="similarity">
    <text evidence="5">Belongs to the TMEM179 family.</text>
</comment>
<evidence type="ECO:0000313" key="8">
    <source>
        <dbReference type="RefSeq" id="XP_010772101.1"/>
    </source>
</evidence>
<dbReference type="CTD" id="402849"/>
<dbReference type="InterPro" id="IPR059010">
    <property type="entry name" value="TMEM179-179B"/>
</dbReference>
<keyword evidence="2 6" id="KW-0812">Transmembrane</keyword>
<sequence length="133" mass="14609">MKCVYFYYQMCGPFMQKLPISHPQLRHFRLKPRRYTIEHPCLNAPCCQTGAGQEKMVLPGLLLLELTLYASCFICGIVTAASTTIVQGNFGGHCMLYGLVNYNTTASLIGVQSSSTPSLCYFVSAISVLVAVT</sequence>
<comment type="subcellular location">
    <subcellularLocation>
        <location evidence="1">Membrane</location>
        <topology evidence="1">Multi-pass membrane protein</topology>
    </subcellularLocation>
</comment>
<evidence type="ECO:0000256" key="2">
    <source>
        <dbReference type="ARBA" id="ARBA00022692"/>
    </source>
</evidence>
<name>A0A6I9NCJ4_9TELE</name>
<evidence type="ECO:0000313" key="7">
    <source>
        <dbReference type="Proteomes" id="UP000504611"/>
    </source>
</evidence>
<reference evidence="8" key="1">
    <citation type="submission" date="2025-08" db="UniProtKB">
        <authorList>
            <consortium name="RefSeq"/>
        </authorList>
    </citation>
    <scope>IDENTIFICATION</scope>
    <source>
        <tissue evidence="8">Muscle</tissue>
    </source>
</reference>
<keyword evidence="7" id="KW-1185">Reference proteome</keyword>
<dbReference type="GeneID" id="104947724"/>
<protein>
    <submittedName>
        <fullName evidence="8">Transmembrane protein 179B</fullName>
    </submittedName>
</protein>
<dbReference type="RefSeq" id="XP_010772101.1">
    <property type="nucleotide sequence ID" value="XM_010773799.1"/>
</dbReference>
<feature type="non-terminal residue" evidence="8">
    <location>
        <position position="133"/>
    </location>
</feature>
<dbReference type="KEGG" id="ncc:104947724"/>
<keyword evidence="3 6" id="KW-1133">Transmembrane helix</keyword>
<dbReference type="PANTHER" id="PTHR31056:SF1">
    <property type="entry name" value="TRANSMEMBRANE PROTEIN 179B"/>
    <property type="match status" value="1"/>
</dbReference>
<accession>A0A6I9NCJ4</accession>